<feature type="region of interest" description="Disordered" evidence="11">
    <location>
        <begin position="680"/>
        <end position="899"/>
    </location>
</feature>
<evidence type="ECO:0000313" key="12">
    <source>
        <dbReference type="EMBL" id="EFN53041.1"/>
    </source>
</evidence>
<dbReference type="GeneID" id="17352367"/>
<name>E1ZM33_CHLVA</name>
<gene>
    <name evidence="12" type="ORF">CHLNCDRAFT_137278</name>
</gene>
<evidence type="ECO:0000256" key="6">
    <source>
        <dbReference type="ARBA" id="ARBA00022989"/>
    </source>
</evidence>
<accession>E1ZM33</accession>
<keyword evidence="6 10" id="KW-1133">Transmembrane helix</keyword>
<evidence type="ECO:0000256" key="7">
    <source>
        <dbReference type="ARBA" id="ARBA00023006"/>
    </source>
</evidence>
<keyword evidence="5 10" id="KW-0812">Transmembrane</keyword>
<evidence type="ECO:0000256" key="4">
    <source>
        <dbReference type="ARBA" id="ARBA00022448"/>
    </source>
</evidence>
<keyword evidence="13" id="KW-1185">Reference proteome</keyword>
<keyword evidence="7 10" id="KW-0072">Autophagy</keyword>
<comment type="subcellular location">
    <subcellularLocation>
        <location evidence="1 10">Preautophagosomal structure membrane</location>
        <topology evidence="1 10">Multi-pass membrane protein</topology>
    </subcellularLocation>
</comment>
<evidence type="ECO:0000256" key="2">
    <source>
        <dbReference type="ARBA" id="ARBA00006185"/>
    </source>
</evidence>
<keyword evidence="4 10" id="KW-0813">Transport</keyword>
<feature type="compositionally biased region" description="Low complexity" evidence="11">
    <location>
        <begin position="680"/>
        <end position="692"/>
    </location>
</feature>
<feature type="compositionally biased region" description="Gly residues" evidence="11">
    <location>
        <begin position="14"/>
        <end position="24"/>
    </location>
</feature>
<evidence type="ECO:0000256" key="5">
    <source>
        <dbReference type="ARBA" id="ARBA00022692"/>
    </source>
</evidence>
<comment type="similarity">
    <text evidence="2 10">Belongs to the ATG9 family.</text>
</comment>
<dbReference type="PANTHER" id="PTHR13038">
    <property type="entry name" value="APG9 AUTOPHAGY 9"/>
    <property type="match status" value="1"/>
</dbReference>
<keyword evidence="9 10" id="KW-0472">Membrane</keyword>
<evidence type="ECO:0000256" key="3">
    <source>
        <dbReference type="ARBA" id="ARBA00018074"/>
    </source>
</evidence>
<evidence type="ECO:0000256" key="10">
    <source>
        <dbReference type="RuleBase" id="RU364027"/>
    </source>
</evidence>
<protein>
    <recommendedName>
        <fullName evidence="3 10">Autophagy-related protein 9</fullName>
    </recommendedName>
</protein>
<feature type="transmembrane region" description="Helical" evidence="10">
    <location>
        <begin position="68"/>
        <end position="88"/>
    </location>
</feature>
<evidence type="ECO:0000256" key="8">
    <source>
        <dbReference type="ARBA" id="ARBA00023055"/>
    </source>
</evidence>
<dbReference type="GO" id="GO:0006869">
    <property type="term" value="P:lipid transport"/>
    <property type="evidence" value="ECO:0007669"/>
    <property type="project" value="UniProtKB-KW"/>
</dbReference>
<dbReference type="STRING" id="554065.E1ZM33"/>
<comment type="function">
    <text evidence="10">Phospholipid scramblase involved in autophagy. Cycles between the preautophagosomal structure/phagophore assembly site (PAS) and the cytoplasmic vesicle pool and supplies membrane for the growing autophagosome. Lipid scramblase activity plays a key role in preautophagosomal structure/phagophore assembly by distributing the phospholipids that arrive through ATG2 from the cytoplasmic to the luminal leaflet of the bilayer, thereby driving autophagosomal membrane expansion.</text>
</comment>
<evidence type="ECO:0000313" key="13">
    <source>
        <dbReference type="Proteomes" id="UP000008141"/>
    </source>
</evidence>
<feature type="compositionally biased region" description="Gly residues" evidence="11">
    <location>
        <begin position="818"/>
        <end position="831"/>
    </location>
</feature>
<dbReference type="GO" id="GO:0034497">
    <property type="term" value="P:protein localization to phagophore assembly site"/>
    <property type="evidence" value="ECO:0007669"/>
    <property type="project" value="TreeGrafter"/>
</dbReference>
<evidence type="ECO:0000256" key="11">
    <source>
        <dbReference type="SAM" id="MobiDB-lite"/>
    </source>
</evidence>
<feature type="compositionally biased region" description="Low complexity" evidence="11">
    <location>
        <begin position="769"/>
        <end position="786"/>
    </location>
</feature>
<feature type="transmembrane region" description="Helical" evidence="10">
    <location>
        <begin position="242"/>
        <end position="269"/>
    </location>
</feature>
<dbReference type="AlphaFoldDB" id="E1ZM33"/>
<dbReference type="Proteomes" id="UP000008141">
    <property type="component" value="Unassembled WGS sequence"/>
</dbReference>
<feature type="compositionally biased region" description="Low complexity" evidence="11">
    <location>
        <begin position="883"/>
        <end position="892"/>
    </location>
</feature>
<evidence type="ECO:0000256" key="9">
    <source>
        <dbReference type="ARBA" id="ARBA00023136"/>
    </source>
</evidence>
<feature type="transmembrane region" description="Helical" evidence="10">
    <location>
        <begin position="334"/>
        <end position="354"/>
    </location>
</feature>
<keyword evidence="8 10" id="KW-0445">Lipid transport</keyword>
<sequence>MEAHYEPLPSMPEGGNGGDGGEGGAPPDALLGSEQWQWEAIPNLDQFFTRIYRYWEEKGFVVMLTSRVLNLLALAFTVAMSALLLLYVDWGALRAECLKQDTCDIWEAAVRKHPLAGGLGVWTGLAVAYLLLFSAYWLVALAHLVYEVRDLAEVKHFCNHKLGISERQMGTVTWPEVAHRLVQVQRRHRLCMARDLSEHDIVARVMRKENYLIGMLNKGVLALNVPIPGLRRHLRLTKTLEWNLYCILAVCNLAVSPFLLVFLIIYFFMKNAEKFYHHPSSVGARRWSPLAAWRLREFNELPHFIRHRLNASHKAAEEYIQQFPSPVLSHAARFVAFVAGSVAALLLVVTLIDERLLERDLFGRQLVWWVAVVGVVLALSRAFVIESGTAFDPEAALMEVVLHTHYLPRHWRGRAHTREVQQEFEALFQVGRQAFKALLFLEELSSILLTPLLLWFSLPQCAGAVLSFVESNTVYVEGVGDVCSLAAFDFQRHGNAKYGSPAAAPKLYRSRQGKMEKSFLSFAATYPAWEPDPAGQQLLAQLAASPAAAALAAAGHQSLAWSQVPGSPPPPPGLPPRLWQPGGARLQPHALASVLAARGYGAMPRAANGHGSSIFGSAELTGAGEGKLAGTGGAAAGETGAGGGALCLNLAASLAPAGDATSDDRLRASQVLLQSLYEQRSQLQHPLQQSPQRQPPARPAAVPGLEPQPPGGLAVTQQQQQQQQQQHRGFAPQQLQPQQQPVSAFQQRMAAQQAAAASPRISQPPSPAPSSMAQQLLLQQQAAAAAGSPGRQAWLGRSPSGRPRVSELSVLSREDSSGAGGAGNVPDGGSGPAAAAASAAALAAVPMHMPAAGRPAPQSGEASPSEDEWLLQQQLMHGTGLHSSSGGSASASDGPPEFF</sequence>
<dbReference type="InParanoid" id="E1ZM33"/>
<reference evidence="12 13" key="1">
    <citation type="journal article" date="2010" name="Plant Cell">
        <title>The Chlorella variabilis NC64A genome reveals adaptation to photosymbiosis, coevolution with viruses, and cryptic sex.</title>
        <authorList>
            <person name="Blanc G."/>
            <person name="Duncan G."/>
            <person name="Agarkova I."/>
            <person name="Borodovsky M."/>
            <person name="Gurnon J."/>
            <person name="Kuo A."/>
            <person name="Lindquist E."/>
            <person name="Lucas S."/>
            <person name="Pangilinan J."/>
            <person name="Polle J."/>
            <person name="Salamov A."/>
            <person name="Terry A."/>
            <person name="Yamada T."/>
            <person name="Dunigan D.D."/>
            <person name="Grigoriev I.V."/>
            <person name="Claverie J.M."/>
            <person name="Van Etten J.L."/>
        </authorList>
    </citation>
    <scope>NUCLEOTIDE SEQUENCE [LARGE SCALE GENOMIC DNA]</scope>
    <source>
        <strain evidence="12 13">NC64A</strain>
    </source>
</reference>
<dbReference type="GO" id="GO:0000422">
    <property type="term" value="P:autophagy of mitochondrion"/>
    <property type="evidence" value="ECO:0007669"/>
    <property type="project" value="TreeGrafter"/>
</dbReference>
<dbReference type="GO" id="GO:0005776">
    <property type="term" value="C:autophagosome"/>
    <property type="evidence" value="ECO:0007669"/>
    <property type="project" value="TreeGrafter"/>
</dbReference>
<feature type="transmembrane region" description="Helical" evidence="10">
    <location>
        <begin position="366"/>
        <end position="384"/>
    </location>
</feature>
<dbReference type="OrthoDB" id="2020634at2759"/>
<dbReference type="InterPro" id="IPR007241">
    <property type="entry name" value="Autophagy-rel_prot_9"/>
</dbReference>
<proteinExistence type="inferred from homology"/>
<feature type="region of interest" description="Disordered" evidence="11">
    <location>
        <begin position="1"/>
        <end position="26"/>
    </location>
</feature>
<dbReference type="GO" id="GO:0034045">
    <property type="term" value="C:phagophore assembly site membrane"/>
    <property type="evidence" value="ECO:0007669"/>
    <property type="project" value="UniProtKB-SubCell"/>
</dbReference>
<organism evidence="13">
    <name type="scientific">Chlorella variabilis</name>
    <name type="common">Green alga</name>
    <dbReference type="NCBI Taxonomy" id="554065"/>
    <lineage>
        <taxon>Eukaryota</taxon>
        <taxon>Viridiplantae</taxon>
        <taxon>Chlorophyta</taxon>
        <taxon>core chlorophytes</taxon>
        <taxon>Trebouxiophyceae</taxon>
        <taxon>Chlorellales</taxon>
        <taxon>Chlorellaceae</taxon>
        <taxon>Chlorella clade</taxon>
        <taxon>Chlorella</taxon>
    </lineage>
</organism>
<evidence type="ECO:0000256" key="1">
    <source>
        <dbReference type="ARBA" id="ARBA00004511"/>
    </source>
</evidence>
<dbReference type="PANTHER" id="PTHR13038:SF10">
    <property type="entry name" value="AUTOPHAGY-RELATED PROTEIN 9"/>
    <property type="match status" value="1"/>
</dbReference>
<dbReference type="eggNOG" id="KOG2173">
    <property type="taxonomic scope" value="Eukaryota"/>
</dbReference>
<dbReference type="KEGG" id="cvr:CHLNCDRAFT_137278"/>
<dbReference type="Pfam" id="PF04109">
    <property type="entry name" value="ATG9"/>
    <property type="match status" value="1"/>
</dbReference>
<dbReference type="EMBL" id="GL433853">
    <property type="protein sequence ID" value="EFN53041.1"/>
    <property type="molecule type" value="Genomic_DNA"/>
</dbReference>
<feature type="compositionally biased region" description="Low complexity" evidence="11">
    <location>
        <begin position="832"/>
        <end position="852"/>
    </location>
</feature>
<feature type="transmembrane region" description="Helical" evidence="10">
    <location>
        <begin position="121"/>
        <end position="146"/>
    </location>
</feature>
<dbReference type="GO" id="GO:0061709">
    <property type="term" value="P:reticulophagy"/>
    <property type="evidence" value="ECO:0007669"/>
    <property type="project" value="TreeGrafter"/>
</dbReference>
<dbReference type="GO" id="GO:0034727">
    <property type="term" value="P:piecemeal microautophagy of the nucleus"/>
    <property type="evidence" value="ECO:0007669"/>
    <property type="project" value="TreeGrafter"/>
</dbReference>
<dbReference type="RefSeq" id="XP_005845143.1">
    <property type="nucleotide sequence ID" value="XM_005845081.1"/>
</dbReference>
<dbReference type="FunCoup" id="E1ZM33">
    <property type="interactions" value="1669"/>
</dbReference>
<feature type="compositionally biased region" description="Low complexity" evidence="11">
    <location>
        <begin position="717"/>
        <end position="761"/>
    </location>
</feature>